<keyword evidence="9 13" id="KW-0234">DNA repair</keyword>
<comment type="domain">
    <text evidence="13">The beta-hairpin motif is involved in DNA binding.</text>
</comment>
<proteinExistence type="inferred from homology"/>
<evidence type="ECO:0000256" key="5">
    <source>
        <dbReference type="ARBA" id="ARBA00022763"/>
    </source>
</evidence>
<dbReference type="CDD" id="cd18790">
    <property type="entry name" value="SF2_C_UvrB"/>
    <property type="match status" value="1"/>
</dbReference>
<comment type="caution">
    <text evidence="18">The sequence shown here is derived from an EMBL/GenBank/DDBJ whole genome shotgun (WGS) entry which is preliminary data.</text>
</comment>
<keyword evidence="4 13" id="KW-0547">Nucleotide-binding</keyword>
<evidence type="ECO:0000256" key="13">
    <source>
        <dbReference type="HAMAP-Rule" id="MF_00204"/>
    </source>
</evidence>
<dbReference type="SMART" id="SM00487">
    <property type="entry name" value="DEXDc"/>
    <property type="match status" value="1"/>
</dbReference>
<evidence type="ECO:0000259" key="17">
    <source>
        <dbReference type="PROSITE" id="PS51194"/>
    </source>
</evidence>
<dbReference type="SUPFAM" id="SSF52540">
    <property type="entry name" value="P-loop containing nucleoside triphosphate hydrolases"/>
    <property type="match status" value="2"/>
</dbReference>
<dbReference type="InterPro" id="IPR024759">
    <property type="entry name" value="UvrB_YAD/RRR_dom"/>
</dbReference>
<comment type="function">
    <text evidence="13">The UvrABC repair system catalyzes the recognition and processing of DNA lesions. A damage recognition complex composed of 2 UvrA and 2 UvrB subunits scans DNA for abnormalities. Upon binding of the UvrA(2)B(2) complex to a putative damaged site, the DNA wraps around one UvrB monomer. DNA wrap is dependent on ATP binding by UvrB and probably causes local melting of the DNA helix, facilitating insertion of UvrB beta-hairpin between the DNA strands. Then UvrB probes one DNA strand for the presence of a lesion. If a lesion is found the UvrA subunits dissociate and the UvrB-DNA preincision complex is formed. This complex is subsequently bound by UvrC and the second UvrB is released. If no lesion is found, the DNA wraps around the other UvrB subunit that will check the other stand for damage.</text>
</comment>
<feature type="binding site" evidence="13">
    <location>
        <begin position="37"/>
        <end position="44"/>
    </location>
    <ligand>
        <name>ATP</name>
        <dbReference type="ChEBI" id="CHEBI:30616"/>
    </ligand>
</feature>
<dbReference type="InterPro" id="IPR006935">
    <property type="entry name" value="Helicase/UvrB_N"/>
</dbReference>
<comment type="similarity">
    <text evidence="2 13 14">Belongs to the UvrB family.</text>
</comment>
<dbReference type="PROSITE" id="PS51194">
    <property type="entry name" value="HELICASE_CTER"/>
    <property type="match status" value="1"/>
</dbReference>
<protein>
    <recommendedName>
        <fullName evidence="12 13">UvrABC system protein B</fullName>
        <shortName evidence="13">Protein UvrB</shortName>
    </recommendedName>
    <alternativeName>
        <fullName evidence="13">Excinuclease ABC subunit B</fullName>
    </alternativeName>
</protein>
<keyword evidence="8 13" id="KW-0267">Excision nuclease</keyword>
<evidence type="ECO:0000256" key="10">
    <source>
        <dbReference type="ARBA" id="ARBA00023236"/>
    </source>
</evidence>
<feature type="short sequence motif" description="Beta-hairpin" evidence="13">
    <location>
        <begin position="90"/>
        <end position="113"/>
    </location>
</feature>
<evidence type="ECO:0000256" key="7">
    <source>
        <dbReference type="ARBA" id="ARBA00022840"/>
    </source>
</evidence>
<dbReference type="Pfam" id="PF17757">
    <property type="entry name" value="UvrB_inter"/>
    <property type="match status" value="1"/>
</dbReference>
<dbReference type="PROSITE" id="PS51192">
    <property type="entry name" value="HELICASE_ATP_BIND_1"/>
    <property type="match status" value="1"/>
</dbReference>
<evidence type="ECO:0000256" key="14">
    <source>
        <dbReference type="RuleBase" id="RU003587"/>
    </source>
</evidence>
<comment type="subunit">
    <text evidence="11 13 14">Forms a heterotetramer with UvrA during the search for lesions. Interacts with UvrC in an incision complex.</text>
</comment>
<dbReference type="Gene3D" id="4.10.860.10">
    <property type="entry name" value="UVR domain"/>
    <property type="match status" value="1"/>
</dbReference>
<dbReference type="HAMAP" id="MF_00204">
    <property type="entry name" value="UvrB"/>
    <property type="match status" value="1"/>
</dbReference>
<evidence type="ECO:0000259" key="16">
    <source>
        <dbReference type="PROSITE" id="PS51192"/>
    </source>
</evidence>
<keyword evidence="7 13" id="KW-0067">ATP-binding</keyword>
<dbReference type="Pfam" id="PF04851">
    <property type="entry name" value="ResIII"/>
    <property type="match status" value="1"/>
</dbReference>
<name>A0ABV9HRY8_9FLAO</name>
<dbReference type="NCBIfam" id="TIGR00631">
    <property type="entry name" value="uvrb"/>
    <property type="match status" value="1"/>
</dbReference>
<dbReference type="InterPro" id="IPR014001">
    <property type="entry name" value="Helicase_ATP-bd"/>
</dbReference>
<keyword evidence="5 13" id="KW-0227">DNA damage</keyword>
<evidence type="ECO:0000256" key="3">
    <source>
        <dbReference type="ARBA" id="ARBA00022490"/>
    </source>
</evidence>
<reference evidence="19" key="1">
    <citation type="journal article" date="2019" name="Int. J. Syst. Evol. Microbiol.">
        <title>The Global Catalogue of Microorganisms (GCM) 10K type strain sequencing project: providing services to taxonomists for standard genome sequencing and annotation.</title>
        <authorList>
            <consortium name="The Broad Institute Genomics Platform"/>
            <consortium name="The Broad Institute Genome Sequencing Center for Infectious Disease"/>
            <person name="Wu L."/>
            <person name="Ma J."/>
        </authorList>
    </citation>
    <scope>NUCLEOTIDE SEQUENCE [LARGE SCALE GENOMIC DNA]</scope>
    <source>
        <strain evidence="19">YJ-61-S</strain>
    </source>
</reference>
<evidence type="ECO:0000256" key="2">
    <source>
        <dbReference type="ARBA" id="ARBA00008533"/>
    </source>
</evidence>
<dbReference type="RefSeq" id="WP_379976793.1">
    <property type="nucleotide sequence ID" value="NZ_JBHSFV010000001.1"/>
</dbReference>
<dbReference type="SMART" id="SM00490">
    <property type="entry name" value="HELICc"/>
    <property type="match status" value="1"/>
</dbReference>
<evidence type="ECO:0000256" key="6">
    <source>
        <dbReference type="ARBA" id="ARBA00022769"/>
    </source>
</evidence>
<dbReference type="InterPro" id="IPR036876">
    <property type="entry name" value="UVR_dom_sf"/>
</dbReference>
<dbReference type="EMBL" id="JBHSFV010000001">
    <property type="protein sequence ID" value="MFC4632592.1"/>
    <property type="molecule type" value="Genomic_DNA"/>
</dbReference>
<evidence type="ECO:0000256" key="12">
    <source>
        <dbReference type="ARBA" id="ARBA00029504"/>
    </source>
</evidence>
<dbReference type="InterPro" id="IPR001650">
    <property type="entry name" value="Helicase_C-like"/>
</dbReference>
<dbReference type="GO" id="GO:0016787">
    <property type="term" value="F:hydrolase activity"/>
    <property type="evidence" value="ECO:0007669"/>
    <property type="project" value="UniProtKB-KW"/>
</dbReference>
<evidence type="ECO:0000256" key="8">
    <source>
        <dbReference type="ARBA" id="ARBA00022881"/>
    </source>
</evidence>
<evidence type="ECO:0000256" key="9">
    <source>
        <dbReference type="ARBA" id="ARBA00023204"/>
    </source>
</evidence>
<comment type="subcellular location">
    <subcellularLocation>
        <location evidence="1 13 14">Cytoplasm</location>
    </subcellularLocation>
</comment>
<dbReference type="Gene3D" id="3.40.50.300">
    <property type="entry name" value="P-loop containing nucleotide triphosphate hydrolases"/>
    <property type="match status" value="3"/>
</dbReference>
<dbReference type="PANTHER" id="PTHR24029:SF0">
    <property type="entry name" value="UVRABC SYSTEM PROTEIN B"/>
    <property type="match status" value="1"/>
</dbReference>
<dbReference type="InterPro" id="IPR041471">
    <property type="entry name" value="UvrB_inter"/>
</dbReference>
<gene>
    <name evidence="13 18" type="primary">uvrB</name>
    <name evidence="18" type="ORF">ACFO3O_01660</name>
</gene>
<dbReference type="SUPFAM" id="SSF46600">
    <property type="entry name" value="C-terminal UvrC-binding domain of UvrB"/>
    <property type="match status" value="1"/>
</dbReference>
<evidence type="ECO:0000313" key="18">
    <source>
        <dbReference type="EMBL" id="MFC4632592.1"/>
    </source>
</evidence>
<dbReference type="Proteomes" id="UP001596043">
    <property type="component" value="Unassembled WGS sequence"/>
</dbReference>
<feature type="domain" description="Helicase C-terminal" evidence="17">
    <location>
        <begin position="429"/>
        <end position="595"/>
    </location>
</feature>
<evidence type="ECO:0000256" key="1">
    <source>
        <dbReference type="ARBA" id="ARBA00004496"/>
    </source>
</evidence>
<dbReference type="CDD" id="cd17916">
    <property type="entry name" value="DEXHc_UvrB"/>
    <property type="match status" value="1"/>
</dbReference>
<keyword evidence="3 13" id="KW-0963">Cytoplasm</keyword>
<keyword evidence="18" id="KW-0378">Hydrolase</keyword>
<evidence type="ECO:0000259" key="15">
    <source>
        <dbReference type="PROSITE" id="PS50151"/>
    </source>
</evidence>
<keyword evidence="10 13" id="KW-0742">SOS response</keyword>
<dbReference type="NCBIfam" id="NF003673">
    <property type="entry name" value="PRK05298.1"/>
    <property type="match status" value="1"/>
</dbReference>
<feature type="domain" description="Helicase ATP-binding" evidence="16">
    <location>
        <begin position="24"/>
        <end position="172"/>
    </location>
</feature>
<dbReference type="Pfam" id="PF00271">
    <property type="entry name" value="Helicase_C"/>
    <property type="match status" value="1"/>
</dbReference>
<dbReference type="InterPro" id="IPR027417">
    <property type="entry name" value="P-loop_NTPase"/>
</dbReference>
<keyword evidence="19" id="KW-1185">Reference proteome</keyword>
<dbReference type="Pfam" id="PF02151">
    <property type="entry name" value="UVR"/>
    <property type="match status" value="1"/>
</dbReference>
<feature type="domain" description="UVR" evidence="15">
    <location>
        <begin position="626"/>
        <end position="661"/>
    </location>
</feature>
<dbReference type="PROSITE" id="PS50151">
    <property type="entry name" value="UVR"/>
    <property type="match status" value="1"/>
</dbReference>
<dbReference type="InterPro" id="IPR001943">
    <property type="entry name" value="UVR_dom"/>
</dbReference>
<evidence type="ECO:0000256" key="11">
    <source>
        <dbReference type="ARBA" id="ARBA00026033"/>
    </source>
</evidence>
<keyword evidence="6 13" id="KW-0228">DNA excision</keyword>
<accession>A0ABV9HRY8</accession>
<dbReference type="InterPro" id="IPR004807">
    <property type="entry name" value="UvrB"/>
</dbReference>
<evidence type="ECO:0000256" key="4">
    <source>
        <dbReference type="ARBA" id="ARBA00022741"/>
    </source>
</evidence>
<evidence type="ECO:0000313" key="19">
    <source>
        <dbReference type="Proteomes" id="UP001596043"/>
    </source>
</evidence>
<dbReference type="PANTHER" id="PTHR24029">
    <property type="entry name" value="UVRABC SYSTEM PROTEIN B"/>
    <property type="match status" value="1"/>
</dbReference>
<dbReference type="Pfam" id="PF12344">
    <property type="entry name" value="UvrB"/>
    <property type="match status" value="1"/>
</dbReference>
<sequence>MKFKLKSDFKPTGDQPTAIKSLVDGINADETYQTLLGVTGSGKTFTIANVIESVQKPTLVLAHNKTLAAQLYSEFKAFFPDNAVEYFVSYYDYYQPEAFIPSSGVYIEKDLSINEEIEKMRLSTTSSLLSGRRDILVVASVSCLYGIGNPAEFQKNVIEIKRDQVIARTMLLKQLVQSLYSRTEMEFGRGNFRIKGDIVEIFPGYADMAFRVHFFGDEIEEIEAFDPKTSEVIETYDQLRIYPANMFVTSPDVLQGAIHQIGEDLVKQVDYFKEIGKHLEAKRLDERTNFDLEMIRELGYCSGIENYSRYLDGREPGTRPFCLLDYFPDDYLMVVDESHVTVSQVSAMYGGDRSRKENLVEYGFRLPAAMDNRPLKFEEWEALQNQVIYVSATPADYELQKTEGAYVEQIIRPTGLLDPVVEVRPSLNQIDDLIEEINKVVARDERILVTTLTKRMAEELTKYLARIDIRTRYIHSDVDTLERVEIMQDLRKGLYDVLVGVNLLREGLDLPEVSLVAILDADKEGFLRSKRSLTQTIGRAARNINGKAILYADKMTRSMQETIDASNYRREKQIAYNTAHGLKPEAIIKSLDNALTRKATYSIEAENLINLAAEDAATYQTRPQIEKSIRETRKAMEAAAKELDFMQAAKLRDHIKVLQEKLKELA</sequence>
<organism evidence="18 19">
    <name type="scientific">Dokdonia ponticola</name>
    <dbReference type="NCBI Taxonomy" id="2041041"/>
    <lineage>
        <taxon>Bacteria</taxon>
        <taxon>Pseudomonadati</taxon>
        <taxon>Bacteroidota</taxon>
        <taxon>Flavobacteriia</taxon>
        <taxon>Flavobacteriales</taxon>
        <taxon>Flavobacteriaceae</taxon>
        <taxon>Dokdonia</taxon>
    </lineage>
</organism>